<evidence type="ECO:0000313" key="4">
    <source>
        <dbReference type="Proteomes" id="UP000236394"/>
    </source>
</evidence>
<feature type="region of interest" description="Disordered" evidence="1">
    <location>
        <begin position="726"/>
        <end position="746"/>
    </location>
</feature>
<dbReference type="InterPro" id="IPR038765">
    <property type="entry name" value="Papain-like_cys_pep_sf"/>
</dbReference>
<dbReference type="Proteomes" id="UP000236394">
    <property type="component" value="Unassembled WGS sequence"/>
</dbReference>
<accession>A0A2J8B504</accession>
<evidence type="ECO:0000256" key="1">
    <source>
        <dbReference type="SAM" id="MobiDB-lite"/>
    </source>
</evidence>
<dbReference type="InterPro" id="IPR002931">
    <property type="entry name" value="Transglutaminase-like"/>
</dbReference>
<sequence>MDFLSRNKLKIEEDYQKRRQIWPELYSNIDNSLQKITDHDLQTALKYLYAYMPDSDAANGEFECYEDFAKVAVSLWQSEQSVRALPEEIFLEYVLSHRVNDEEIRPCRSVFRCDLTRYLKEIEPAFQLDTIDTVLEVNFWCAREITYKSTDDRTLSSIAVYRRGNGRCGEESSFLVQALRSIGIPARQVYAPRWSHCDDNHAWVEVYIKGQWYFMGAAEPQPIINLGWFNSAASRAMLIHSRCFGPFAVETANLISTSSTALSLDDIRLNSPVMRPEIGSKLTLLNQLPRYALTKLITIRIKKSDGQAASGARVNIAVLNYSRYINIAALISDAAGEVKLVTGYGSLYLSAQSEDELVETMIDAEKQSSFELTLIPNFFRQKVADQNDLTTYVKFKAPHDAPVQEKRPTVEMAAATKKRLHELAVVRQQKEVNYINPALTEFKQKRANNVALSVSSNAASNAIDNATSNAAGNREGSAAAPDSLDDILKNALTAKDLTDITLPVLIDHFGGDLSNCSGYAEEIFVKYILSPRIYNEILSAFRVKLKKAVGEEVLAKWRRQPRTVTTWIAENIVVPVEDNADKLPILPAAAVKYGRVNNRLSYKLLTVALLRTAGVPARLNPVDFTVEYYLNSVFEPLESTLTKLPLIIRKTGESDWTYGQNFSLTKVDTTDITEANIDLCGCQFKQNELYTVLPQGIYRLLMTTRLPNGDQYVAQKLIALCDGDSKREGKKNDKGNGDSRSASQGQGEQITVVSLLEHHLTTEELQVKLSLPPIFLGLNSEINLTSLIHAGKRIFIWLEETREPTEHLLNEMAENKTAMAAYEGKVVFCLRSKNAATDRNISRICRIFPQIKLEVDPDFSQIEKVGRRMYVNHENLPLLLLTDGDNNGIYCTSGYNVGSIDMLLKVIRQASL</sequence>
<feature type="compositionally biased region" description="Basic and acidic residues" evidence="1">
    <location>
        <begin position="726"/>
        <end position="737"/>
    </location>
</feature>
<gene>
    <name evidence="3" type="ORF">B7R76_02970</name>
</gene>
<dbReference type="SUPFAM" id="SSF54001">
    <property type="entry name" value="Cysteine proteinases"/>
    <property type="match status" value="1"/>
</dbReference>
<dbReference type="Gene3D" id="2.60.40.1120">
    <property type="entry name" value="Carboxypeptidase-like, regulatory domain"/>
    <property type="match status" value="1"/>
</dbReference>
<dbReference type="EMBL" id="NBZD01000001">
    <property type="protein sequence ID" value="PNH19851.1"/>
    <property type="molecule type" value="Genomic_DNA"/>
</dbReference>
<protein>
    <recommendedName>
        <fullName evidence="2">Transglutaminase-like domain-containing protein</fullName>
    </recommendedName>
</protein>
<dbReference type="Gene3D" id="3.10.620.30">
    <property type="match status" value="1"/>
</dbReference>
<dbReference type="AlphaFoldDB" id="A0A2J8B504"/>
<reference evidence="4" key="1">
    <citation type="submission" date="2017-04" db="EMBL/GenBank/DDBJ databases">
        <authorList>
            <person name="Bumgarner R.E."/>
            <person name="Fredricks D.N."/>
            <person name="Srinivasan S."/>
        </authorList>
    </citation>
    <scope>NUCLEOTIDE SEQUENCE [LARGE SCALE GENOMIC DNA]</scope>
    <source>
        <strain evidence="4">KA00405</strain>
    </source>
</reference>
<dbReference type="PANTHER" id="PTHR35532">
    <property type="entry name" value="SIMILAR TO POLYHYDROXYALKANOATE DEPOLYMERASE"/>
    <property type="match status" value="1"/>
</dbReference>
<proteinExistence type="predicted"/>
<evidence type="ECO:0000313" key="3">
    <source>
        <dbReference type="EMBL" id="PNH19851.1"/>
    </source>
</evidence>
<comment type="caution">
    <text evidence="3">The sequence shown here is derived from an EMBL/GenBank/DDBJ whole genome shotgun (WGS) entry which is preliminary data.</text>
</comment>
<feature type="domain" description="Transglutaminase-like" evidence="2">
    <location>
        <begin position="160"/>
        <end position="219"/>
    </location>
</feature>
<dbReference type="RefSeq" id="WP_102892353.1">
    <property type="nucleotide sequence ID" value="NZ_NBZD01000001.1"/>
</dbReference>
<organism evidence="3 4">
    <name type="scientific">Mageeibacillus indolicus</name>
    <dbReference type="NCBI Taxonomy" id="884684"/>
    <lineage>
        <taxon>Bacteria</taxon>
        <taxon>Bacillati</taxon>
        <taxon>Bacillota</taxon>
        <taxon>Clostridia</taxon>
        <taxon>Eubacteriales</taxon>
        <taxon>Oscillospiraceae</taxon>
        <taxon>Mageeibacillus</taxon>
    </lineage>
</organism>
<evidence type="ECO:0000259" key="2">
    <source>
        <dbReference type="SMART" id="SM00460"/>
    </source>
</evidence>
<dbReference type="Pfam" id="PF01841">
    <property type="entry name" value="Transglut_core"/>
    <property type="match status" value="1"/>
</dbReference>
<dbReference type="PANTHER" id="PTHR35532:SF5">
    <property type="entry name" value="CARBOHYDRATE-BINDING DOMAIN-CONTAINING PROTEIN"/>
    <property type="match status" value="1"/>
</dbReference>
<name>A0A2J8B504_9FIRM</name>
<dbReference type="SMART" id="SM00460">
    <property type="entry name" value="TGc"/>
    <property type="match status" value="1"/>
</dbReference>